<evidence type="ECO:0000313" key="6">
    <source>
        <dbReference type="Proteomes" id="UP000093898"/>
    </source>
</evidence>
<keyword evidence="2 4" id="KW-0472">Membrane</keyword>
<protein>
    <submittedName>
        <fullName evidence="5">Mammalian cell entry protein</fullName>
    </submittedName>
</protein>
<evidence type="ECO:0000256" key="1">
    <source>
        <dbReference type="ARBA" id="ARBA00004370"/>
    </source>
</evidence>
<evidence type="ECO:0000256" key="3">
    <source>
        <dbReference type="SAM" id="MobiDB-lite"/>
    </source>
</evidence>
<organism evidence="5 6">
    <name type="scientific">Mycolicibacterium mucogenicum</name>
    <name type="common">Mycobacterium mucogenicum</name>
    <dbReference type="NCBI Taxonomy" id="56689"/>
    <lineage>
        <taxon>Bacteria</taxon>
        <taxon>Bacillati</taxon>
        <taxon>Actinomycetota</taxon>
        <taxon>Actinomycetes</taxon>
        <taxon>Mycobacteriales</taxon>
        <taxon>Mycobacteriaceae</taxon>
        <taxon>Mycolicibacterium</taxon>
    </lineage>
</organism>
<feature type="region of interest" description="Disordered" evidence="3">
    <location>
        <begin position="1"/>
        <end position="68"/>
    </location>
</feature>
<feature type="transmembrane region" description="Helical" evidence="4">
    <location>
        <begin position="75"/>
        <end position="99"/>
    </location>
</feature>
<keyword evidence="4" id="KW-0812">Transmembrane</keyword>
<dbReference type="EMBL" id="LZLC01000129">
    <property type="protein sequence ID" value="OBJ41515.1"/>
    <property type="molecule type" value="Genomic_DNA"/>
</dbReference>
<dbReference type="AlphaFoldDB" id="A0A1A3H0D2"/>
<reference evidence="5 6" key="1">
    <citation type="submission" date="2016-06" db="EMBL/GenBank/DDBJ databases">
        <authorList>
            <person name="Kjaerup R.B."/>
            <person name="Dalgaard T.S."/>
            <person name="Juul-Madsen H.R."/>
        </authorList>
    </citation>
    <scope>NUCLEOTIDE SEQUENCE [LARGE SCALE GENOMIC DNA]</scope>
    <source>
        <strain evidence="5 6">1127319.6</strain>
    </source>
</reference>
<feature type="compositionally biased region" description="Low complexity" evidence="3">
    <location>
        <begin position="45"/>
        <end position="60"/>
    </location>
</feature>
<evidence type="ECO:0000256" key="4">
    <source>
        <dbReference type="SAM" id="Phobius"/>
    </source>
</evidence>
<keyword evidence="4" id="KW-1133">Transmembrane helix</keyword>
<dbReference type="Proteomes" id="UP000093898">
    <property type="component" value="Unassembled WGS sequence"/>
</dbReference>
<proteinExistence type="predicted"/>
<gene>
    <name evidence="5" type="ORF">A5630_22290</name>
</gene>
<sequence>MSDQPAATDETSEPPVTRVRRRASRPAGTAGSAEASTVLDVAIPSTASKTSSTESVTTKARPAVQVPRRQPHRSLVMTIGLAVVAVLVAALAGGTWFLWHGNGQIEATQDRDQRFVDTARQTVVNMFSYTQNTVDESVNRFVNGIGPGPLRDMMNQSNNAENLKYLFKQTQANSEAVITAAALESVDNTSNIAKVLVTVRVTLTDLNGVNQPSTPYRQRVFIREDDSGHMAAYDIKYPDGGN</sequence>
<dbReference type="PANTHER" id="PTHR37042:SF4">
    <property type="entry name" value="OUTER MEMBRANE PROTEIN RV1973"/>
    <property type="match status" value="1"/>
</dbReference>
<dbReference type="OrthoDB" id="4735442at2"/>
<evidence type="ECO:0000256" key="2">
    <source>
        <dbReference type="ARBA" id="ARBA00023136"/>
    </source>
</evidence>
<evidence type="ECO:0000313" key="5">
    <source>
        <dbReference type="EMBL" id="OBJ41515.1"/>
    </source>
</evidence>
<dbReference type="PANTHER" id="PTHR37042">
    <property type="entry name" value="OUTER MEMBRANE PROTEIN RV1973"/>
    <property type="match status" value="1"/>
</dbReference>
<comment type="subcellular location">
    <subcellularLocation>
        <location evidence="1">Membrane</location>
    </subcellularLocation>
</comment>
<dbReference type="RefSeq" id="WP_064981346.1">
    <property type="nucleotide sequence ID" value="NZ_LZLC01000129.1"/>
</dbReference>
<dbReference type="GO" id="GO:0016020">
    <property type="term" value="C:membrane"/>
    <property type="evidence" value="ECO:0007669"/>
    <property type="project" value="UniProtKB-SubCell"/>
</dbReference>
<dbReference type="STRING" id="56689.GCA_001291445_03952"/>
<name>A0A1A3H0D2_MYCMU</name>
<accession>A0A1A3H0D2</accession>
<comment type="caution">
    <text evidence="5">The sequence shown here is derived from an EMBL/GenBank/DDBJ whole genome shotgun (WGS) entry which is preliminary data.</text>
</comment>